<dbReference type="Proteomes" id="UP000253495">
    <property type="component" value="Unassembled WGS sequence"/>
</dbReference>
<accession>A0A368VK89</accession>
<reference evidence="2 3" key="1">
    <citation type="submission" date="2018-07" db="EMBL/GenBank/DDBJ databases">
        <title>Genomic Encyclopedia of Type Strains, Phase III (KMG-III): the genomes of soil and plant-associated and newly described type strains.</title>
        <authorList>
            <person name="Whitman W."/>
        </authorList>
    </citation>
    <scope>NUCLEOTIDE SEQUENCE [LARGE SCALE GENOMIC DNA]</scope>
    <source>
        <strain evidence="2 3">CECT 8575</strain>
    </source>
</reference>
<comment type="caution">
    <text evidence="2">The sequence shown here is derived from an EMBL/GenBank/DDBJ whole genome shotgun (WGS) entry which is preliminary data.</text>
</comment>
<sequence length="116" mass="12807">MSTEFRSSAADAFAPEERDHTPTSVNAESHFDPDGHYRLSPNVSLRPENFGALAYHFGNRRLSFLKTPELVRIVEDLCEYGSVREAVAAHDVPENQRGAYVGALASLADSEMIVRA</sequence>
<evidence type="ECO:0000313" key="2">
    <source>
        <dbReference type="EMBL" id="RCW40969.1"/>
    </source>
</evidence>
<proteinExistence type="predicted"/>
<keyword evidence="3" id="KW-1185">Reference proteome</keyword>
<gene>
    <name evidence="2" type="ORF">DFQ14_10946</name>
</gene>
<protein>
    <submittedName>
        <fullName evidence="2">Putative mycofactocin binding protein MftB</fullName>
    </submittedName>
</protein>
<organism evidence="2 3">
    <name type="scientific">Halopolyspora algeriensis</name>
    <dbReference type="NCBI Taxonomy" id="1500506"/>
    <lineage>
        <taxon>Bacteria</taxon>
        <taxon>Bacillati</taxon>
        <taxon>Actinomycetota</taxon>
        <taxon>Actinomycetes</taxon>
        <taxon>Actinomycetes incertae sedis</taxon>
        <taxon>Halopolyspora</taxon>
    </lineage>
</organism>
<feature type="region of interest" description="Disordered" evidence="1">
    <location>
        <begin position="1"/>
        <end position="33"/>
    </location>
</feature>
<evidence type="ECO:0000256" key="1">
    <source>
        <dbReference type="SAM" id="MobiDB-lite"/>
    </source>
</evidence>
<dbReference type="AlphaFoldDB" id="A0A368VK89"/>
<name>A0A368VK89_9ACTN</name>
<dbReference type="EMBL" id="QPJC01000009">
    <property type="protein sequence ID" value="RCW40969.1"/>
    <property type="molecule type" value="Genomic_DNA"/>
</dbReference>
<dbReference type="Pfam" id="PF26520">
    <property type="entry name" value="MftB_chaperone"/>
    <property type="match status" value="1"/>
</dbReference>
<dbReference type="InterPro" id="IPR023850">
    <property type="entry name" value="MftB"/>
</dbReference>
<dbReference type="NCBIfam" id="TIGR03967">
    <property type="entry name" value="mycofact_MftB"/>
    <property type="match status" value="1"/>
</dbReference>
<evidence type="ECO:0000313" key="3">
    <source>
        <dbReference type="Proteomes" id="UP000253495"/>
    </source>
</evidence>